<dbReference type="PROSITE" id="PS00141">
    <property type="entry name" value="ASP_PROTEASE"/>
    <property type="match status" value="1"/>
</dbReference>
<comment type="caution">
    <text evidence="1">The sequence shown here is derived from an EMBL/GenBank/DDBJ whole genome shotgun (WGS) entry which is preliminary data.</text>
</comment>
<protein>
    <submittedName>
        <fullName evidence="1">Retrovirus-related Pol poly from transposon opus</fullName>
    </submittedName>
</protein>
<evidence type="ECO:0000313" key="1">
    <source>
        <dbReference type="EMBL" id="CAB3986542.1"/>
    </source>
</evidence>
<feature type="non-terminal residue" evidence="1">
    <location>
        <position position="234"/>
    </location>
</feature>
<proteinExistence type="predicted"/>
<dbReference type="AlphaFoldDB" id="A0A6S7GBH9"/>
<dbReference type="Proteomes" id="UP001152795">
    <property type="component" value="Unassembled WGS sequence"/>
</dbReference>
<dbReference type="InterPro" id="IPR001969">
    <property type="entry name" value="Aspartic_peptidase_AS"/>
</dbReference>
<gene>
    <name evidence="1" type="ORF">PACLA_8A023565</name>
</gene>
<name>A0A6S7GBH9_PARCT</name>
<keyword evidence="2" id="KW-1185">Reference proteome</keyword>
<accession>A0A6S7GBH9</accession>
<dbReference type="GO" id="GO:0006508">
    <property type="term" value="P:proteolysis"/>
    <property type="evidence" value="ECO:0007669"/>
    <property type="project" value="InterPro"/>
</dbReference>
<dbReference type="GO" id="GO:0004190">
    <property type="term" value="F:aspartic-type endopeptidase activity"/>
    <property type="evidence" value="ECO:0007669"/>
    <property type="project" value="InterPro"/>
</dbReference>
<dbReference type="EMBL" id="CACRXK020001030">
    <property type="protein sequence ID" value="CAB3986542.1"/>
    <property type="molecule type" value="Genomic_DNA"/>
</dbReference>
<organism evidence="1 2">
    <name type="scientific">Paramuricea clavata</name>
    <name type="common">Red gorgonian</name>
    <name type="synonym">Violescent sea-whip</name>
    <dbReference type="NCBI Taxonomy" id="317549"/>
    <lineage>
        <taxon>Eukaryota</taxon>
        <taxon>Metazoa</taxon>
        <taxon>Cnidaria</taxon>
        <taxon>Anthozoa</taxon>
        <taxon>Octocorallia</taxon>
        <taxon>Malacalcyonacea</taxon>
        <taxon>Plexauridae</taxon>
        <taxon>Paramuricea</taxon>
    </lineage>
</organism>
<evidence type="ECO:0000313" key="2">
    <source>
        <dbReference type="Proteomes" id="UP001152795"/>
    </source>
</evidence>
<dbReference type="OrthoDB" id="5982034at2759"/>
<dbReference type="InterPro" id="IPR021109">
    <property type="entry name" value="Peptidase_aspartic_dom_sf"/>
</dbReference>
<dbReference type="SUPFAM" id="SSF50630">
    <property type="entry name" value="Acid proteases"/>
    <property type="match status" value="1"/>
</dbReference>
<sequence length="234" mass="26301">MAAIYGTTWLRSTAPLRDLENDGEDVPEASRRTAAQQLTHLELILGQVANYCPVTARNTIVNNSTSMRTIWQAIRAHYGFQSTRAHFLDFNNIRLEPDERPKDLYQRLLSFIDDNLLTLMVIVDQHEPPDKSDLEPEPDDHSCFKNNRVKSTAYRVSTKQSPHLKVFHNHHAVQLTLDTGAETSMIKSSIAQQIGATIQKTKETALQADGITPLSVVVIWPDCAKSGRVPQSTR</sequence>
<reference evidence="1" key="1">
    <citation type="submission" date="2020-04" db="EMBL/GenBank/DDBJ databases">
        <authorList>
            <person name="Alioto T."/>
            <person name="Alioto T."/>
            <person name="Gomez Garrido J."/>
        </authorList>
    </citation>
    <scope>NUCLEOTIDE SEQUENCE</scope>
    <source>
        <strain evidence="1">A484AB</strain>
    </source>
</reference>
<dbReference type="Gene3D" id="2.40.70.10">
    <property type="entry name" value="Acid Proteases"/>
    <property type="match status" value="1"/>
</dbReference>